<dbReference type="Gene3D" id="1.10.10.10">
    <property type="entry name" value="Winged helix-like DNA-binding domain superfamily/Winged helix DNA-binding domain"/>
    <property type="match status" value="1"/>
</dbReference>
<evidence type="ECO:0000256" key="2">
    <source>
        <dbReference type="ARBA" id="ARBA00023242"/>
    </source>
</evidence>
<dbReference type="InterPro" id="IPR036390">
    <property type="entry name" value="WH_DNA-bd_sf"/>
</dbReference>
<feature type="compositionally biased region" description="Basic residues" evidence="4">
    <location>
        <begin position="1232"/>
        <end position="1241"/>
    </location>
</feature>
<keyword evidence="2" id="KW-0539">Nucleus</keyword>
<dbReference type="InterPro" id="IPR036388">
    <property type="entry name" value="WH-like_DNA-bd_sf"/>
</dbReference>
<gene>
    <name evidence="6" type="ORF">PHATRDRAFT_50493</name>
</gene>
<dbReference type="Proteomes" id="UP000000759">
    <property type="component" value="Chromosome 30"/>
</dbReference>
<dbReference type="PaxDb" id="2850-Phatr50493"/>
<feature type="region of interest" description="Disordered" evidence="4">
    <location>
        <begin position="1"/>
        <end position="110"/>
    </location>
</feature>
<dbReference type="Pfam" id="PF15613">
    <property type="entry name" value="WSD"/>
    <property type="match status" value="1"/>
</dbReference>
<proteinExistence type="predicted"/>
<dbReference type="Pfam" id="PF00538">
    <property type="entry name" value="Linker_histone"/>
    <property type="match status" value="1"/>
</dbReference>
<feature type="coiled-coil region" evidence="3">
    <location>
        <begin position="771"/>
        <end position="801"/>
    </location>
</feature>
<dbReference type="InterPro" id="IPR005818">
    <property type="entry name" value="Histone_H1/H5_H15"/>
</dbReference>
<dbReference type="OrthoDB" id="1110759at2759"/>
<keyword evidence="7" id="KW-1185">Reference proteome</keyword>
<dbReference type="RefSeq" id="XP_002185446.1">
    <property type="nucleotide sequence ID" value="XM_002185410.1"/>
</dbReference>
<reference evidence="7" key="2">
    <citation type="submission" date="2008-08" db="EMBL/GenBank/DDBJ databases">
        <authorList>
            <consortium name="Diatom Consortium"/>
            <person name="Grigoriev I."/>
            <person name="Grimwood J."/>
            <person name="Kuo A."/>
            <person name="Otillar R.P."/>
            <person name="Salamov A."/>
            <person name="Detter J.C."/>
            <person name="Lindquist E."/>
            <person name="Shapiro H."/>
            <person name="Lucas S."/>
            <person name="Glavina del Rio T."/>
            <person name="Pitluck S."/>
            <person name="Rokhsar D."/>
            <person name="Bowler C."/>
        </authorList>
    </citation>
    <scope>GENOME REANNOTATION</scope>
    <source>
        <strain evidence="7">CCAP 1055/1</strain>
    </source>
</reference>
<feature type="compositionally biased region" description="Low complexity" evidence="4">
    <location>
        <begin position="61"/>
        <end position="75"/>
    </location>
</feature>
<reference evidence="6 7" key="1">
    <citation type="journal article" date="2008" name="Nature">
        <title>The Phaeodactylum genome reveals the evolutionary history of diatom genomes.</title>
        <authorList>
            <person name="Bowler C."/>
            <person name="Allen A.E."/>
            <person name="Badger J.H."/>
            <person name="Grimwood J."/>
            <person name="Jabbari K."/>
            <person name="Kuo A."/>
            <person name="Maheswari U."/>
            <person name="Martens C."/>
            <person name="Maumus F."/>
            <person name="Otillar R.P."/>
            <person name="Rayko E."/>
            <person name="Salamov A."/>
            <person name="Vandepoele K."/>
            <person name="Beszteri B."/>
            <person name="Gruber A."/>
            <person name="Heijde M."/>
            <person name="Katinka M."/>
            <person name="Mock T."/>
            <person name="Valentin K."/>
            <person name="Verret F."/>
            <person name="Berges J.A."/>
            <person name="Brownlee C."/>
            <person name="Cadoret J.P."/>
            <person name="Chiovitti A."/>
            <person name="Choi C.J."/>
            <person name="Coesel S."/>
            <person name="De Martino A."/>
            <person name="Detter J.C."/>
            <person name="Durkin C."/>
            <person name="Falciatore A."/>
            <person name="Fournet J."/>
            <person name="Haruta M."/>
            <person name="Huysman M.J."/>
            <person name="Jenkins B.D."/>
            <person name="Jiroutova K."/>
            <person name="Jorgensen R.E."/>
            <person name="Joubert Y."/>
            <person name="Kaplan A."/>
            <person name="Kroger N."/>
            <person name="Kroth P.G."/>
            <person name="La Roche J."/>
            <person name="Lindquist E."/>
            <person name="Lommer M."/>
            <person name="Martin-Jezequel V."/>
            <person name="Lopez P.J."/>
            <person name="Lucas S."/>
            <person name="Mangogna M."/>
            <person name="McGinnis K."/>
            <person name="Medlin L.K."/>
            <person name="Montsant A."/>
            <person name="Oudot-Le Secq M.P."/>
            <person name="Napoli C."/>
            <person name="Obornik M."/>
            <person name="Parker M.S."/>
            <person name="Petit J.L."/>
            <person name="Porcel B.M."/>
            <person name="Poulsen N."/>
            <person name="Robison M."/>
            <person name="Rychlewski L."/>
            <person name="Rynearson T.A."/>
            <person name="Schmutz J."/>
            <person name="Shapiro H."/>
            <person name="Siaut M."/>
            <person name="Stanley M."/>
            <person name="Sussman M.R."/>
            <person name="Taylor A.R."/>
            <person name="Vardi A."/>
            <person name="von Dassow P."/>
            <person name="Vyverman W."/>
            <person name="Willis A."/>
            <person name="Wyrwicz L.S."/>
            <person name="Rokhsar D.S."/>
            <person name="Weissenbach J."/>
            <person name="Armbrust E.V."/>
            <person name="Green B.R."/>
            <person name="Van de Peer Y."/>
            <person name="Grigoriev I.V."/>
        </authorList>
    </citation>
    <scope>NUCLEOTIDE SEQUENCE [LARGE SCALE GENOMIC DNA]</scope>
    <source>
        <strain evidence="6 7">CCAP 1055/1</strain>
    </source>
</reference>
<feature type="region of interest" description="Disordered" evidence="4">
    <location>
        <begin position="598"/>
        <end position="636"/>
    </location>
</feature>
<dbReference type="GO" id="GO:0000786">
    <property type="term" value="C:nucleosome"/>
    <property type="evidence" value="ECO:0007669"/>
    <property type="project" value="InterPro"/>
</dbReference>
<feature type="domain" description="H15" evidence="5">
    <location>
        <begin position="111"/>
        <end position="181"/>
    </location>
</feature>
<dbReference type="HOGENOM" id="CLU_257215_0_0_1"/>
<feature type="coiled-coil region" evidence="3">
    <location>
        <begin position="1200"/>
        <end position="1227"/>
    </location>
</feature>
<dbReference type="InParanoid" id="B7GE97"/>
<feature type="compositionally biased region" description="Polar residues" evidence="4">
    <location>
        <begin position="957"/>
        <end position="970"/>
    </location>
</feature>
<name>B7GE97_PHATC</name>
<accession>B7GE97</accession>
<comment type="subcellular location">
    <subcellularLocation>
        <location evidence="1">Nucleus</location>
    </subcellularLocation>
</comment>
<feature type="region of interest" description="Disordered" evidence="4">
    <location>
        <begin position="953"/>
        <end position="1000"/>
    </location>
</feature>
<evidence type="ECO:0000313" key="7">
    <source>
        <dbReference type="Proteomes" id="UP000000759"/>
    </source>
</evidence>
<dbReference type="GO" id="GO:0005634">
    <property type="term" value="C:nucleus"/>
    <property type="evidence" value="ECO:0007669"/>
    <property type="project" value="UniProtKB-SubCell"/>
</dbReference>
<dbReference type="PANTHER" id="PTHR15546">
    <property type="entry name" value="BROMODOMAIN ADJACENT TO ZINC FINGER DOMAIN, 2A"/>
    <property type="match status" value="1"/>
</dbReference>
<sequence>MKSGHAKAPRANPAWPADSNGATVVKSTTTTTTNTPPPSVTEGTPRKKATTNKLPRRTDTADAPTPASSSATPATLEPTTNGHSHHGTAATNANGNNATKPSRKRNSSLSGSKTYLQIIHEAILALGDRTGSSIPALTKWILQEYPQLDGPQFKNRILQAVKSGTKAERFQKVKCSYKIAAVFKEKERQAARKKKNAVAAAAAAAAKKKKKAATPPTLAQTQAAHEQKLAQLQKSLSPEALARKKVDLARQEEATRQRLQAEKVAKERADRLRRRRFPMEDTRLHQEDAELHVKPPADVLARPYLPYFWYMTTDLHDPSRHGKTSSQILQASKVDGLDTGNHGLVPDLLGVYHFFRGDVQFRIPDERELVPPFSLAQLVFATEQILNGNAKRSRIVPPLLSSLFCTCLQILCRAPEDTAEKTSQTQLQKDLHRYLAPALTPASWADVLYLYMDAMERFYATDASRDPNVLPPLQIDVEYLLAVRDDIVVPMTPATTVKGKSSETNLNPLPGGYFAYLGDPRGILFRAFSKLGRQDPWLLTAEELIVLLRVLTDDILASHPAISQDVAAREEEMLALSKAKRAADTKLRKVRLAFEGPKKPATATVKKPEENKEVTKDEKTSETENQNGNEDEKEEILFKPTATQKQLESAVKAQQKASEAYEKGIRKLTARTEPIGYDRNFNAIYCFRHDPEVLYVEDLRQPSTVANHLPLDMQFKRRSWHLIETTALFDSFTGSLDIRGRREHDLYEELVGPQGAQQSLRRFLHDNMKEQNEAVARVRELESLKKRLEVARVKCDEEQGRRSGRLAGQAGEELSSLEFQIEILESRINGTSAPEPRDYEELTGLTLLRKFDSNSGMGARRTREQKQQTKTHNLPILPCSKMCGTGNIDGTGLVGLLVSGLLEVEEICETLAPWERTDTTRGEWVARLENAVHTWNAVSPMVLGLADAPPMKVIGSPAQSSPPNGSSGVQRSARRTSLDSLESASKKRKVETPPPTSTTFHSAANIVSMIRQPLIDLEARVAAITNLDVASKDADIADDNLSTDGSEDDQAIKEKLERAWKRQIHRLRNTLTHRYGQIREFLVAAIAAARKAHVPEVVAELRAALLQYHPGAASECKYAAIKVLLAHGDYEPDEDEEEEEQYDVREEGDEVEIPSVICAEAAMLASSLDGSEDATRADWIDSVKACKTISRLASLVGAFVKNAQDKMGKLEDERDDLLAAIKTWEKEEERRVKNRGGKKPVGRPTKDSVGPSEVWANVRFSDEICMAKAENWPWWPARKCTPKDGSLARSLAGLDRSLVALIGEMGGLRVVKTESIKAFSGTLVEDEDLGQYNKSVRSQLDDCMAMGRRIARGMEKKR</sequence>
<evidence type="ECO:0000256" key="4">
    <source>
        <dbReference type="SAM" id="MobiDB-lite"/>
    </source>
</evidence>
<evidence type="ECO:0000259" key="5">
    <source>
        <dbReference type="PROSITE" id="PS51504"/>
    </source>
</evidence>
<dbReference type="OMA" id="RFPMEDT"/>
<dbReference type="CDD" id="cd00073">
    <property type="entry name" value="H15"/>
    <property type="match status" value="1"/>
</dbReference>
<dbReference type="GO" id="GO:0003677">
    <property type="term" value="F:DNA binding"/>
    <property type="evidence" value="ECO:0007669"/>
    <property type="project" value="InterPro"/>
</dbReference>
<dbReference type="SMART" id="SM00526">
    <property type="entry name" value="H15"/>
    <property type="match status" value="1"/>
</dbReference>
<keyword evidence="3" id="KW-0175">Coiled coil</keyword>
<feature type="region of interest" description="Disordered" evidence="4">
    <location>
        <begin position="1229"/>
        <end position="1249"/>
    </location>
</feature>
<feature type="region of interest" description="Disordered" evidence="4">
    <location>
        <begin position="206"/>
        <end position="226"/>
    </location>
</feature>
<evidence type="ECO:0000256" key="1">
    <source>
        <dbReference type="ARBA" id="ARBA00004123"/>
    </source>
</evidence>
<dbReference type="eggNOG" id="ENOG502RRCP">
    <property type="taxonomic scope" value="Eukaryota"/>
</dbReference>
<dbReference type="SUPFAM" id="SSF46785">
    <property type="entry name" value="Winged helix' DNA-binding domain"/>
    <property type="match status" value="1"/>
</dbReference>
<evidence type="ECO:0000313" key="6">
    <source>
        <dbReference type="EMBL" id="EEC43115.1"/>
    </source>
</evidence>
<dbReference type="InterPro" id="IPR053271">
    <property type="entry name" value="DDT_domain"/>
</dbReference>
<dbReference type="CDD" id="cd05162">
    <property type="entry name" value="PWWP"/>
    <property type="match status" value="1"/>
</dbReference>
<organism evidence="6 7">
    <name type="scientific">Phaeodactylum tricornutum (strain CCAP 1055/1)</name>
    <dbReference type="NCBI Taxonomy" id="556484"/>
    <lineage>
        <taxon>Eukaryota</taxon>
        <taxon>Sar</taxon>
        <taxon>Stramenopiles</taxon>
        <taxon>Ochrophyta</taxon>
        <taxon>Bacillariophyta</taxon>
        <taxon>Bacillariophyceae</taxon>
        <taxon>Bacillariophycidae</taxon>
        <taxon>Naviculales</taxon>
        <taxon>Phaeodactylaceae</taxon>
        <taxon>Phaeodactylum</taxon>
    </lineage>
</organism>
<evidence type="ECO:0000256" key="3">
    <source>
        <dbReference type="SAM" id="Coils"/>
    </source>
</evidence>
<dbReference type="PROSITE" id="PS51504">
    <property type="entry name" value="H15"/>
    <property type="match status" value="1"/>
</dbReference>
<feature type="compositionally biased region" description="Polar residues" evidence="4">
    <location>
        <begin position="217"/>
        <end position="226"/>
    </location>
</feature>
<dbReference type="PANTHER" id="PTHR15546:SF2">
    <property type="entry name" value="DDT DOMAIN-CONTAINING PROTEIN DDB_G0282237"/>
    <property type="match status" value="1"/>
</dbReference>
<dbReference type="EMBL" id="CM000632">
    <property type="protein sequence ID" value="EEC43115.1"/>
    <property type="molecule type" value="Genomic_DNA"/>
</dbReference>
<feature type="compositionally biased region" description="Low complexity" evidence="4">
    <location>
        <begin position="87"/>
        <end position="99"/>
    </location>
</feature>
<protein>
    <recommendedName>
        <fullName evidence="5">H15 domain-containing protein</fullName>
    </recommendedName>
</protein>
<dbReference type="GeneID" id="7199281"/>
<dbReference type="InterPro" id="IPR028941">
    <property type="entry name" value="WHIM2_dom"/>
</dbReference>
<feature type="compositionally biased region" description="Low complexity" evidence="4">
    <location>
        <begin position="23"/>
        <end position="34"/>
    </location>
</feature>
<dbReference type="GO" id="GO:0006334">
    <property type="term" value="P:nucleosome assembly"/>
    <property type="evidence" value="ECO:0007669"/>
    <property type="project" value="InterPro"/>
</dbReference>
<feature type="compositionally biased region" description="Basic and acidic residues" evidence="4">
    <location>
        <begin position="606"/>
        <end position="622"/>
    </location>
</feature>
<dbReference type="KEGG" id="pti:PHATRDRAFT_50493"/>